<name>A0A8S5LHX1_9CAUD</name>
<reference evidence="1" key="1">
    <citation type="journal article" date="2021" name="Proc. Natl. Acad. Sci. U.S.A.">
        <title>A Catalog of Tens of Thousands of Viruses from Human Metagenomes Reveals Hidden Associations with Chronic Diseases.</title>
        <authorList>
            <person name="Tisza M.J."/>
            <person name="Buck C.B."/>
        </authorList>
    </citation>
    <scope>NUCLEOTIDE SEQUENCE</scope>
    <source>
        <strain evidence="1">Ctbwh6</strain>
    </source>
</reference>
<sequence length="243" mass="27072">MSKKYGFVVTDDGRELIAKLVAGQKLNLSRVMVGSGTVEENVEMTKLTELVEPVALGTSTEPNYKGASVTMIVEYRSDLNGGLDHGFWMNEFGVFAYDPDKGEVMIYYGNLGDYPQYVSAKSDTGIDVRRFPICIVIGEDLGITVDYKCEAWMTAEDVSEYCTVTVLPMFLDEVRKLIEEHDDDPEAHHDIQNTVASVDARLALLELLFNTQVTGNPFTVTFETLDGVNLEGVWNVKAKRVDF</sequence>
<evidence type="ECO:0000313" key="1">
    <source>
        <dbReference type="EMBL" id="DAD69538.1"/>
    </source>
</evidence>
<proteinExistence type="predicted"/>
<protein>
    <submittedName>
        <fullName evidence="1">Tail-collar fiber protein</fullName>
    </submittedName>
</protein>
<organism evidence="1">
    <name type="scientific">Myoviridae sp. ctbwh6</name>
    <dbReference type="NCBI Taxonomy" id="2827611"/>
    <lineage>
        <taxon>Viruses</taxon>
        <taxon>Duplodnaviria</taxon>
        <taxon>Heunggongvirae</taxon>
        <taxon>Uroviricota</taxon>
        <taxon>Caudoviricetes</taxon>
    </lineage>
</organism>
<accession>A0A8S5LHX1</accession>
<dbReference type="EMBL" id="BK015852">
    <property type="protein sequence ID" value="DAD69538.1"/>
    <property type="molecule type" value="Genomic_DNA"/>
</dbReference>